<evidence type="ECO:0000256" key="1">
    <source>
        <dbReference type="ARBA" id="ARBA00004418"/>
    </source>
</evidence>
<dbReference type="SUPFAM" id="SSF53850">
    <property type="entry name" value="Periplasmic binding protein-like II"/>
    <property type="match status" value="1"/>
</dbReference>
<keyword evidence="5" id="KW-0812">Transmembrane</keyword>
<keyword evidence="4" id="KW-0574">Periplasm</keyword>
<keyword evidence="3" id="KW-0732">Signal</keyword>
<organism evidence="7">
    <name type="scientific">Phytoplasma mali (strain AT)</name>
    <dbReference type="NCBI Taxonomy" id="482235"/>
    <lineage>
        <taxon>Bacteria</taxon>
        <taxon>Bacillati</taxon>
        <taxon>Mycoplasmatota</taxon>
        <taxon>Mollicutes</taxon>
        <taxon>Acholeplasmatales</taxon>
        <taxon>Acholeplasmataceae</taxon>
        <taxon>Candidatus Phytoplasma</taxon>
        <taxon>16SrX (Apple proliferation group)</taxon>
    </lineage>
</organism>
<dbReference type="Proteomes" id="UP000002020">
    <property type="component" value="Chromosome"/>
</dbReference>
<dbReference type="PANTHER" id="PTHR30222:SF17">
    <property type="entry name" value="SPERMIDINE_PUTRESCINE-BINDING PERIPLASMIC PROTEIN"/>
    <property type="match status" value="1"/>
</dbReference>
<sequence length="414" mass="48962">MKKIIFLISLVIVLIVLFFYYPTKRHKEIITLFNWGEFIDNGIIEEFNQQDPDFEIKQSFFVSNELAINKIKTGNIYDIVILSEYAIEKLKKDDYLTKLSLGPGGLFDESKPILNNSLSKILRNSTTFKEIFYNNDNKVDQNKDFYAIPYVWGNVGLLYNKKIIENMNMKIDEWKSILKNPKIKISLYNNPKDVLFIGLKATDCDNIEKPSDEQIKKAKEWLVELKKTNSQLSFVTDQILDNMKEKNNERYDISLVYSGDAAFLMDQNDNLSYYTFDHEDETNKGTNIWIDGIIIPKDANKKGAYKFINFLFNKDKLQQNYNYIKYDSPYSEDVPNIKTMSDGFNKNLNNKQYIIYNYDKELNKKIFDAWYEIYSASIESDKWLFIFSFFIIIFILLFNLFFSYSKKKLNLYLK</sequence>
<dbReference type="InterPro" id="IPR006059">
    <property type="entry name" value="SBP"/>
</dbReference>
<keyword evidence="7" id="KW-1185">Reference proteome</keyword>
<evidence type="ECO:0000313" key="7">
    <source>
        <dbReference type="Proteomes" id="UP000002020"/>
    </source>
</evidence>
<reference evidence="6 7" key="1">
    <citation type="journal article" date="2008" name="BMC Genomics">
        <title>The linear chromosome of the plant-pathogenic mycoplasma 'Candidatus Phytoplasma mali'.</title>
        <authorList>
            <person name="Kube M."/>
            <person name="Schneider B."/>
            <person name="Kuhl H."/>
            <person name="Dandekar T."/>
            <person name="Heitmann K."/>
            <person name="Migdoll A.M."/>
            <person name="Reinhardt R."/>
            <person name="Seemueller E."/>
        </authorList>
    </citation>
    <scope>NUCLEOTIDE SEQUENCE [LARGE SCALE GENOMIC DNA]</scope>
    <source>
        <strain evidence="6 7">AT</strain>
    </source>
</reference>
<evidence type="ECO:0000313" key="6">
    <source>
        <dbReference type="EMBL" id="CAP18480.1"/>
    </source>
</evidence>
<name>B3QZU3_PHYMT</name>
<dbReference type="Pfam" id="PF13416">
    <property type="entry name" value="SBP_bac_8"/>
    <property type="match status" value="1"/>
</dbReference>
<gene>
    <name evidence="6" type="primary">potD</name>
    <name evidence="6" type="ordered locus">ATP_00293</name>
</gene>
<dbReference type="KEGG" id="pml:ATP_00293"/>
<evidence type="ECO:0000256" key="3">
    <source>
        <dbReference type="ARBA" id="ARBA00022729"/>
    </source>
</evidence>
<dbReference type="AlphaFoldDB" id="B3QZU3"/>
<dbReference type="InterPro" id="IPR001188">
    <property type="entry name" value="Sperm_putr-bd"/>
</dbReference>
<accession>B3QZU3</accession>
<comment type="subcellular location">
    <subcellularLocation>
        <location evidence="1">Periplasm</location>
    </subcellularLocation>
</comment>
<keyword evidence="5" id="KW-1133">Transmembrane helix</keyword>
<dbReference type="EMBL" id="CU469464">
    <property type="protein sequence ID" value="CAP18480.1"/>
    <property type="molecule type" value="Genomic_DNA"/>
</dbReference>
<dbReference type="HOGENOM" id="CLU_026974_1_3_14"/>
<dbReference type="PANTHER" id="PTHR30222">
    <property type="entry name" value="SPERMIDINE/PUTRESCINE-BINDING PERIPLASMIC PROTEIN"/>
    <property type="match status" value="1"/>
</dbReference>
<feature type="transmembrane region" description="Helical" evidence="5">
    <location>
        <begin position="5"/>
        <end position="22"/>
    </location>
</feature>
<keyword evidence="5" id="KW-0472">Membrane</keyword>
<evidence type="ECO:0000256" key="4">
    <source>
        <dbReference type="ARBA" id="ARBA00022764"/>
    </source>
</evidence>
<dbReference type="GO" id="GO:0019808">
    <property type="term" value="F:polyamine binding"/>
    <property type="evidence" value="ECO:0007669"/>
    <property type="project" value="InterPro"/>
</dbReference>
<dbReference type="Gene3D" id="3.40.190.10">
    <property type="entry name" value="Periplasmic binding protein-like II"/>
    <property type="match status" value="2"/>
</dbReference>
<dbReference type="eggNOG" id="COG0687">
    <property type="taxonomic scope" value="Bacteria"/>
</dbReference>
<dbReference type="PRINTS" id="PR00909">
    <property type="entry name" value="SPERMDNBNDNG"/>
</dbReference>
<protein>
    <submittedName>
        <fullName evidence="6">ABC-type spermidine/putrescine transport, periplasmic component</fullName>
    </submittedName>
</protein>
<feature type="transmembrane region" description="Helical" evidence="5">
    <location>
        <begin position="383"/>
        <end position="404"/>
    </location>
</feature>
<evidence type="ECO:0000256" key="2">
    <source>
        <dbReference type="ARBA" id="ARBA00022448"/>
    </source>
</evidence>
<dbReference type="STRING" id="37692.ATP_00293"/>
<proteinExistence type="predicted"/>
<dbReference type="GO" id="GO:0015846">
    <property type="term" value="P:polyamine transport"/>
    <property type="evidence" value="ECO:0007669"/>
    <property type="project" value="InterPro"/>
</dbReference>
<keyword evidence="2" id="KW-0813">Transport</keyword>
<evidence type="ECO:0000256" key="5">
    <source>
        <dbReference type="SAM" id="Phobius"/>
    </source>
</evidence>
<dbReference type="GO" id="GO:0042597">
    <property type="term" value="C:periplasmic space"/>
    <property type="evidence" value="ECO:0007669"/>
    <property type="project" value="UniProtKB-SubCell"/>
</dbReference>